<name>A0A839TSH3_9BACL</name>
<dbReference type="InterPro" id="IPR011251">
    <property type="entry name" value="Luciferase-like_dom"/>
</dbReference>
<feature type="binding site" evidence="6">
    <location>
        <position position="95"/>
    </location>
    <ligand>
        <name>FMN</name>
        <dbReference type="ChEBI" id="CHEBI:58210"/>
    </ligand>
</feature>
<dbReference type="CDD" id="cd01095">
    <property type="entry name" value="Nitrilotriacetate_monoxgenase"/>
    <property type="match status" value="1"/>
</dbReference>
<dbReference type="EMBL" id="JACHXJ010000003">
    <property type="protein sequence ID" value="MBB3129682.1"/>
    <property type="molecule type" value="Genomic_DNA"/>
</dbReference>
<accession>A0A839TSH3</accession>
<organism evidence="8 9">
    <name type="scientific">Paenibacillus rhizosphaerae</name>
    <dbReference type="NCBI Taxonomy" id="297318"/>
    <lineage>
        <taxon>Bacteria</taxon>
        <taxon>Bacillati</taxon>
        <taxon>Bacillota</taxon>
        <taxon>Bacilli</taxon>
        <taxon>Bacillales</taxon>
        <taxon>Paenibacillaceae</taxon>
        <taxon>Paenibacillus</taxon>
    </lineage>
</organism>
<comment type="caution">
    <text evidence="8">The sequence shown here is derived from an EMBL/GenBank/DDBJ whole genome shotgun (WGS) entry which is preliminary data.</text>
</comment>
<dbReference type="GO" id="GO:0004497">
    <property type="term" value="F:monooxygenase activity"/>
    <property type="evidence" value="ECO:0007669"/>
    <property type="project" value="UniProtKB-KW"/>
</dbReference>
<keyword evidence="4 8" id="KW-0503">Monooxygenase</keyword>
<dbReference type="NCBIfam" id="TIGR03860">
    <property type="entry name" value="FMN_nitrolo"/>
    <property type="match status" value="1"/>
</dbReference>
<dbReference type="SUPFAM" id="SSF51679">
    <property type="entry name" value="Bacterial luciferase-like"/>
    <property type="match status" value="1"/>
</dbReference>
<feature type="domain" description="Luciferase-like" evidence="7">
    <location>
        <begin position="27"/>
        <end position="382"/>
    </location>
</feature>
<dbReference type="InterPro" id="IPR051260">
    <property type="entry name" value="Diverse_substr_monoxygenases"/>
</dbReference>
<evidence type="ECO:0000256" key="3">
    <source>
        <dbReference type="ARBA" id="ARBA00023002"/>
    </source>
</evidence>
<dbReference type="PANTHER" id="PTHR30011">
    <property type="entry name" value="ALKANESULFONATE MONOOXYGENASE-RELATED"/>
    <property type="match status" value="1"/>
</dbReference>
<feature type="binding site" evidence="6">
    <location>
        <position position="149"/>
    </location>
    <ligand>
        <name>FMN</name>
        <dbReference type="ChEBI" id="CHEBI:58210"/>
    </ligand>
</feature>
<evidence type="ECO:0000259" key="7">
    <source>
        <dbReference type="Pfam" id="PF00296"/>
    </source>
</evidence>
<evidence type="ECO:0000313" key="8">
    <source>
        <dbReference type="EMBL" id="MBB3129682.1"/>
    </source>
</evidence>
<feature type="binding site" evidence="6">
    <location>
        <position position="145"/>
    </location>
    <ligand>
        <name>FMN</name>
        <dbReference type="ChEBI" id="CHEBI:58210"/>
    </ligand>
</feature>
<dbReference type="PIRSF" id="PIRSF000337">
    <property type="entry name" value="NTA_MOA"/>
    <property type="match status" value="1"/>
</dbReference>
<dbReference type="GO" id="GO:0016705">
    <property type="term" value="F:oxidoreductase activity, acting on paired donors, with incorporation or reduction of molecular oxygen"/>
    <property type="evidence" value="ECO:0007669"/>
    <property type="project" value="InterPro"/>
</dbReference>
<proteinExistence type="inferred from homology"/>
<feature type="binding site" evidence="6">
    <location>
        <position position="58"/>
    </location>
    <ligand>
        <name>FMN</name>
        <dbReference type="ChEBI" id="CHEBI:58210"/>
    </ligand>
</feature>
<gene>
    <name evidence="8" type="ORF">FHS19_004357</name>
</gene>
<dbReference type="PANTHER" id="PTHR30011:SF16">
    <property type="entry name" value="C2H2 FINGER DOMAIN TRANSCRIPTION FACTOR (EUROFUNG)-RELATED"/>
    <property type="match status" value="1"/>
</dbReference>
<sequence length="445" mass="49375">MAKKRQLKLGALLHGVGGGTSMWRHPDARPDASVNFEIYKHWVQKAEEGKMDLIFIADGLYINEKSIPHFLNRFEPITILSALASVSKNIGLVGTLSTSYSEPFTVSRQFASLDMISGGRAGWNIVTSPLEGSALNYSKMEHPEHDKRYRIATEFLEVARGLWDSWEDDAFVRNKETGVFFDPEKMHTLNHEGEFFSVKGPLNIARSKQGQPVIFQAGSSEVGKNYASKEADAVFTGHEKLEDAKAFYQDVKTRAASFGRNPDDVLIFPGISPIIGSTPEEAEQKYQEVASLVTIENALNYLGRFFEHHDFSQYPLDEPFPDLGDLGKNSFQSGTDKIKKDAKEKGLTLRQVALQSATPRGNFIGTAEQVADHIQEWYEEGAADGFMITAAVPKGLEEFVDQVVPILQERGIYRTEYESDTLRGNLGLAVPENRYAGAKAAAGRS</sequence>
<feature type="binding site" evidence="6">
    <location>
        <position position="219"/>
    </location>
    <ligand>
        <name>FMN</name>
        <dbReference type="ChEBI" id="CHEBI:58210"/>
    </ligand>
</feature>
<keyword evidence="2 6" id="KW-0288">FMN</keyword>
<dbReference type="InterPro" id="IPR016215">
    <property type="entry name" value="NTA_MOA"/>
</dbReference>
<evidence type="ECO:0000256" key="2">
    <source>
        <dbReference type="ARBA" id="ARBA00022643"/>
    </source>
</evidence>
<dbReference type="Gene3D" id="3.20.20.30">
    <property type="entry name" value="Luciferase-like domain"/>
    <property type="match status" value="1"/>
</dbReference>
<keyword evidence="1 6" id="KW-0285">Flavoprotein</keyword>
<evidence type="ECO:0000256" key="4">
    <source>
        <dbReference type="ARBA" id="ARBA00023033"/>
    </source>
</evidence>
<reference evidence="8 9" key="1">
    <citation type="submission" date="2020-08" db="EMBL/GenBank/DDBJ databases">
        <title>Genomic Encyclopedia of Type Strains, Phase III (KMG-III): the genomes of soil and plant-associated and newly described type strains.</title>
        <authorList>
            <person name="Whitman W."/>
        </authorList>
    </citation>
    <scope>NUCLEOTIDE SEQUENCE [LARGE SCALE GENOMIC DNA]</scope>
    <source>
        <strain evidence="8 9">CECT 5831</strain>
    </source>
</reference>
<dbReference type="RefSeq" id="WP_183583788.1">
    <property type="nucleotide sequence ID" value="NZ_JACHXJ010000003.1"/>
</dbReference>
<evidence type="ECO:0000256" key="6">
    <source>
        <dbReference type="PIRSR" id="PIRSR000337-1"/>
    </source>
</evidence>
<feature type="binding site" evidence="6">
    <location>
        <position position="220"/>
    </location>
    <ligand>
        <name>FMN</name>
        <dbReference type="ChEBI" id="CHEBI:58210"/>
    </ligand>
</feature>
<evidence type="ECO:0000256" key="1">
    <source>
        <dbReference type="ARBA" id="ARBA00022630"/>
    </source>
</evidence>
<evidence type="ECO:0000313" key="9">
    <source>
        <dbReference type="Proteomes" id="UP000517523"/>
    </source>
</evidence>
<keyword evidence="3" id="KW-0560">Oxidoreductase</keyword>
<comment type="similarity">
    <text evidence="5">Belongs to the NtaA/SnaA/DszA monooxygenase family.</text>
</comment>
<dbReference type="Proteomes" id="UP000517523">
    <property type="component" value="Unassembled WGS sequence"/>
</dbReference>
<evidence type="ECO:0000256" key="5">
    <source>
        <dbReference type="ARBA" id="ARBA00033748"/>
    </source>
</evidence>
<dbReference type="Pfam" id="PF00296">
    <property type="entry name" value="Bac_luciferase"/>
    <property type="match status" value="1"/>
</dbReference>
<dbReference type="InterPro" id="IPR036661">
    <property type="entry name" value="Luciferase-like_sf"/>
</dbReference>
<dbReference type="AlphaFoldDB" id="A0A839TSH3"/>
<protein>
    <submittedName>
        <fullName evidence="8">FMN-dependent oxidoreductase (Nitrilotriacetate monooxygenase family)</fullName>
    </submittedName>
</protein>